<evidence type="ECO:0000256" key="2">
    <source>
        <dbReference type="ARBA" id="ARBA00010100"/>
    </source>
</evidence>
<feature type="non-terminal residue" evidence="9">
    <location>
        <position position="1"/>
    </location>
</feature>
<comment type="subcellular location">
    <subcellularLocation>
        <location evidence="1 8">Cell membrane</location>
        <topology evidence="1 8">Multi-pass membrane protein</topology>
    </subcellularLocation>
</comment>
<keyword evidence="7 8" id="KW-0472">Membrane</keyword>
<keyword evidence="5 8" id="KW-0812">Transmembrane</keyword>
<keyword evidence="6 8" id="KW-1133">Transmembrane helix</keyword>
<evidence type="ECO:0000256" key="8">
    <source>
        <dbReference type="RuleBase" id="RU365092"/>
    </source>
</evidence>
<feature type="transmembrane region" description="Helical" evidence="8">
    <location>
        <begin position="92"/>
        <end position="110"/>
    </location>
</feature>
<evidence type="ECO:0000256" key="1">
    <source>
        <dbReference type="ARBA" id="ARBA00004651"/>
    </source>
</evidence>
<dbReference type="EMBL" id="JBHLZP010000241">
    <property type="protein sequence ID" value="MFB9835983.1"/>
    <property type="molecule type" value="Genomic_DNA"/>
</dbReference>
<sequence>WPAGAGSAFVLLSPALGWLGVAATGSDTSANALFGAVQVAAAGRIGVSPVLLAATNSQAGVLGKLVSPQNLAMVAAAVGMAGREGTLFRRTFPWSVGCLVGFTGLVYLMASGPLSWMVP</sequence>
<proteinExistence type="inferred from homology"/>
<dbReference type="PANTHER" id="PTHR30003:SF0">
    <property type="entry name" value="GLYCOLATE PERMEASE GLCA-RELATED"/>
    <property type="match status" value="1"/>
</dbReference>
<dbReference type="Proteomes" id="UP001589627">
    <property type="component" value="Unassembled WGS sequence"/>
</dbReference>
<evidence type="ECO:0000313" key="9">
    <source>
        <dbReference type="EMBL" id="MFB9835983.1"/>
    </source>
</evidence>
<comment type="function">
    <text evidence="8">Uptake of L-lactate across the membrane. Can also transport D-lactate and glycolate.</text>
</comment>
<reference evidence="9 10" key="1">
    <citation type="submission" date="2024-09" db="EMBL/GenBank/DDBJ databases">
        <authorList>
            <person name="Sun Q."/>
            <person name="Mori K."/>
        </authorList>
    </citation>
    <scope>NUCLEOTIDE SEQUENCE [LARGE SCALE GENOMIC DNA]</scope>
    <source>
        <strain evidence="9 10">TBRC 0563</strain>
    </source>
</reference>
<keyword evidence="3 8" id="KW-0813">Transport</keyword>
<evidence type="ECO:0000256" key="4">
    <source>
        <dbReference type="ARBA" id="ARBA00022475"/>
    </source>
</evidence>
<evidence type="ECO:0000256" key="6">
    <source>
        <dbReference type="ARBA" id="ARBA00022989"/>
    </source>
</evidence>
<evidence type="ECO:0000313" key="10">
    <source>
        <dbReference type="Proteomes" id="UP001589627"/>
    </source>
</evidence>
<comment type="similarity">
    <text evidence="2 8">Belongs to the lactate permease family.</text>
</comment>
<evidence type="ECO:0000256" key="5">
    <source>
        <dbReference type="ARBA" id="ARBA00022692"/>
    </source>
</evidence>
<protein>
    <recommendedName>
        <fullName evidence="8">L-lactate permease</fullName>
    </recommendedName>
</protein>
<comment type="caution">
    <text evidence="9">The sequence shown here is derived from an EMBL/GenBank/DDBJ whole genome shotgun (WGS) entry which is preliminary data.</text>
</comment>
<comment type="caution">
    <text evidence="8">Lacks conserved residue(s) required for the propagation of feature annotation.</text>
</comment>
<keyword evidence="10" id="KW-1185">Reference proteome</keyword>
<keyword evidence="4 8" id="KW-1003">Cell membrane</keyword>
<evidence type="ECO:0000256" key="3">
    <source>
        <dbReference type="ARBA" id="ARBA00022448"/>
    </source>
</evidence>
<dbReference type="RefSeq" id="WP_378208446.1">
    <property type="nucleotide sequence ID" value="NZ_JBHLZP010000241.1"/>
</dbReference>
<dbReference type="Pfam" id="PF02652">
    <property type="entry name" value="Lactate_perm"/>
    <property type="match status" value="1"/>
</dbReference>
<gene>
    <name evidence="9" type="ORF">ACFFNX_27770</name>
</gene>
<organism evidence="9 10">
    <name type="scientific">Actinoallomurus acaciae</name>
    <dbReference type="NCBI Taxonomy" id="502577"/>
    <lineage>
        <taxon>Bacteria</taxon>
        <taxon>Bacillati</taxon>
        <taxon>Actinomycetota</taxon>
        <taxon>Actinomycetes</taxon>
        <taxon>Streptosporangiales</taxon>
        <taxon>Thermomonosporaceae</taxon>
        <taxon>Actinoallomurus</taxon>
    </lineage>
</organism>
<dbReference type="PANTHER" id="PTHR30003">
    <property type="entry name" value="L-LACTATE PERMEASE"/>
    <property type="match status" value="1"/>
</dbReference>
<dbReference type="InterPro" id="IPR003804">
    <property type="entry name" value="Lactate_perm"/>
</dbReference>
<accession>A0ABV5YMV2</accession>
<evidence type="ECO:0000256" key="7">
    <source>
        <dbReference type="ARBA" id="ARBA00023136"/>
    </source>
</evidence>
<name>A0ABV5YMV2_9ACTN</name>